<evidence type="ECO:0000259" key="5">
    <source>
        <dbReference type="PROSITE" id="PS51767"/>
    </source>
</evidence>
<sequence length="168" mass="18032">MSIGDPPKPYFLDIDTGSDLTWLQCDAPCLVPCRVPLCAALHTGTIHDENCNQCDYQIQYEDRGSSLGVLISDAFNLRLVNTTIARPVLALGCGYDQQFAIQNAPTPTDGLLGLGTGKISVLSQLSDQGVTKNVMGHCLGGKGGGYLFFGDDFVPTSLMTWAPMSRSR</sequence>
<comment type="similarity">
    <text evidence="1">Belongs to the peptidase A1 family.</text>
</comment>
<dbReference type="PROSITE" id="PS51767">
    <property type="entry name" value="PEPTIDASE_A1"/>
    <property type="match status" value="1"/>
</dbReference>
<dbReference type="AlphaFoldDB" id="A0A426YIK7"/>
<evidence type="ECO:0000256" key="4">
    <source>
        <dbReference type="ARBA" id="ARBA00022801"/>
    </source>
</evidence>
<dbReference type="PANTHER" id="PTHR13683">
    <property type="entry name" value="ASPARTYL PROTEASES"/>
    <property type="match status" value="1"/>
</dbReference>
<dbReference type="InterPro" id="IPR033121">
    <property type="entry name" value="PEPTIDASE_A1"/>
</dbReference>
<dbReference type="InterPro" id="IPR032861">
    <property type="entry name" value="TAXi_N"/>
</dbReference>
<proteinExistence type="inferred from homology"/>
<dbReference type="Gene3D" id="2.40.70.10">
    <property type="entry name" value="Acid Proteases"/>
    <property type="match status" value="1"/>
</dbReference>
<dbReference type="PANTHER" id="PTHR13683:SF800">
    <property type="entry name" value="EUKARYOTIC ASPARTYL PROTEASE FAMILY PROTEIN"/>
    <property type="match status" value="1"/>
</dbReference>
<gene>
    <name evidence="6" type="ORF">B296_00046353</name>
</gene>
<evidence type="ECO:0000313" key="7">
    <source>
        <dbReference type="Proteomes" id="UP000287651"/>
    </source>
</evidence>
<keyword evidence="2" id="KW-0645">Protease</keyword>
<evidence type="ECO:0000313" key="6">
    <source>
        <dbReference type="EMBL" id="RRT51558.1"/>
    </source>
</evidence>
<keyword evidence="3" id="KW-0064">Aspartyl protease</keyword>
<comment type="caution">
    <text evidence="6">The sequence shown here is derived from an EMBL/GenBank/DDBJ whole genome shotgun (WGS) entry which is preliminary data.</text>
</comment>
<evidence type="ECO:0000256" key="3">
    <source>
        <dbReference type="ARBA" id="ARBA00022750"/>
    </source>
</evidence>
<dbReference type="PROSITE" id="PS00141">
    <property type="entry name" value="ASP_PROTEASE"/>
    <property type="match status" value="1"/>
</dbReference>
<dbReference type="GO" id="GO:0004190">
    <property type="term" value="F:aspartic-type endopeptidase activity"/>
    <property type="evidence" value="ECO:0007669"/>
    <property type="project" value="UniProtKB-KW"/>
</dbReference>
<keyword evidence="4" id="KW-0378">Hydrolase</keyword>
<dbReference type="InterPro" id="IPR001969">
    <property type="entry name" value="Aspartic_peptidase_AS"/>
</dbReference>
<dbReference type="InterPro" id="IPR001461">
    <property type="entry name" value="Aspartic_peptidase_A1"/>
</dbReference>
<name>A0A426YIK7_ENSVE</name>
<dbReference type="EMBL" id="AMZH03012162">
    <property type="protein sequence ID" value="RRT51558.1"/>
    <property type="molecule type" value="Genomic_DNA"/>
</dbReference>
<dbReference type="Proteomes" id="UP000287651">
    <property type="component" value="Unassembled WGS sequence"/>
</dbReference>
<dbReference type="Pfam" id="PF14543">
    <property type="entry name" value="TAXi_N"/>
    <property type="match status" value="1"/>
</dbReference>
<reference evidence="6 7" key="1">
    <citation type="journal article" date="2014" name="Agronomy (Basel)">
        <title>A Draft Genome Sequence for Ensete ventricosum, the Drought-Tolerant Tree Against Hunger.</title>
        <authorList>
            <person name="Harrison J."/>
            <person name="Moore K.A."/>
            <person name="Paszkiewicz K."/>
            <person name="Jones T."/>
            <person name="Grant M."/>
            <person name="Ambacheew D."/>
            <person name="Muzemil S."/>
            <person name="Studholme D.J."/>
        </authorList>
    </citation>
    <scope>NUCLEOTIDE SEQUENCE [LARGE SCALE GENOMIC DNA]</scope>
</reference>
<accession>A0A426YIK7</accession>
<dbReference type="FunFam" id="2.40.70.10:FF:000015">
    <property type="entry name" value="Aspartyl protease family protein"/>
    <property type="match status" value="1"/>
</dbReference>
<dbReference type="GO" id="GO:0006508">
    <property type="term" value="P:proteolysis"/>
    <property type="evidence" value="ECO:0007669"/>
    <property type="project" value="UniProtKB-KW"/>
</dbReference>
<organism evidence="6 7">
    <name type="scientific">Ensete ventricosum</name>
    <name type="common">Abyssinian banana</name>
    <name type="synonym">Musa ensete</name>
    <dbReference type="NCBI Taxonomy" id="4639"/>
    <lineage>
        <taxon>Eukaryota</taxon>
        <taxon>Viridiplantae</taxon>
        <taxon>Streptophyta</taxon>
        <taxon>Embryophyta</taxon>
        <taxon>Tracheophyta</taxon>
        <taxon>Spermatophyta</taxon>
        <taxon>Magnoliopsida</taxon>
        <taxon>Liliopsida</taxon>
        <taxon>Zingiberales</taxon>
        <taxon>Musaceae</taxon>
        <taxon>Ensete</taxon>
    </lineage>
</organism>
<dbReference type="SUPFAM" id="SSF50630">
    <property type="entry name" value="Acid proteases"/>
    <property type="match status" value="1"/>
</dbReference>
<feature type="domain" description="Peptidase A1" evidence="5">
    <location>
        <begin position="1"/>
        <end position="168"/>
    </location>
</feature>
<evidence type="ECO:0000256" key="2">
    <source>
        <dbReference type="ARBA" id="ARBA00022670"/>
    </source>
</evidence>
<protein>
    <recommendedName>
        <fullName evidence="5">Peptidase A1 domain-containing protein</fullName>
    </recommendedName>
</protein>
<evidence type="ECO:0000256" key="1">
    <source>
        <dbReference type="ARBA" id="ARBA00007447"/>
    </source>
</evidence>
<dbReference type="InterPro" id="IPR021109">
    <property type="entry name" value="Peptidase_aspartic_dom_sf"/>
</dbReference>